<dbReference type="Proteomes" id="UP000245133">
    <property type="component" value="Unassembled WGS sequence"/>
</dbReference>
<evidence type="ECO:0000256" key="4">
    <source>
        <dbReference type="RuleBase" id="RU363019"/>
    </source>
</evidence>
<protein>
    <recommendedName>
        <fullName evidence="4">Peptidyl-prolyl cis-trans isomerase</fullName>
        <shortName evidence="4">PPIase</shortName>
        <ecNumber evidence="4">5.2.1.8</ecNumber>
    </recommendedName>
</protein>
<dbReference type="PANTHER" id="PTHR45625">
    <property type="entry name" value="PEPTIDYL-PROLYL CIS-TRANS ISOMERASE-RELATED"/>
    <property type="match status" value="1"/>
</dbReference>
<dbReference type="EC" id="5.2.1.8" evidence="4"/>
<proteinExistence type="inferred from homology"/>
<dbReference type="AlphaFoldDB" id="A0A2P2DVS1"/>
<dbReference type="OrthoDB" id="9807797at2"/>
<dbReference type="PROSITE" id="PS00170">
    <property type="entry name" value="CSA_PPIASE_1"/>
    <property type="match status" value="1"/>
</dbReference>
<evidence type="ECO:0000313" key="6">
    <source>
        <dbReference type="EMBL" id="GBF48707.1"/>
    </source>
</evidence>
<keyword evidence="7" id="KW-1185">Reference proteome</keyword>
<accession>A0A2P2DVS1</accession>
<evidence type="ECO:0000256" key="2">
    <source>
        <dbReference type="ARBA" id="ARBA00023110"/>
    </source>
</evidence>
<dbReference type="RefSeq" id="WP_108973960.1">
    <property type="nucleotide sequence ID" value="NZ_BFBB01000002.1"/>
</dbReference>
<comment type="similarity">
    <text evidence="1 4">Belongs to the cyclophilin-type PPIase family.</text>
</comment>
<dbReference type="Gene3D" id="2.40.100.10">
    <property type="entry name" value="Cyclophilin-like"/>
    <property type="match status" value="1"/>
</dbReference>
<comment type="caution">
    <text evidence="6">The sequence shown here is derived from an EMBL/GenBank/DDBJ whole genome shotgun (WGS) entry which is preliminary data.</text>
</comment>
<dbReference type="CDD" id="cd00317">
    <property type="entry name" value="cyclophilin"/>
    <property type="match status" value="1"/>
</dbReference>
<keyword evidence="3 4" id="KW-0413">Isomerase</keyword>
<gene>
    <name evidence="6" type="primary">ppiB</name>
    <name evidence="6" type="ORF">LPTSP4_02070</name>
</gene>
<dbReference type="GO" id="GO:0003755">
    <property type="term" value="F:peptidyl-prolyl cis-trans isomerase activity"/>
    <property type="evidence" value="ECO:0007669"/>
    <property type="project" value="UniProtKB-UniRule"/>
</dbReference>
<evidence type="ECO:0000256" key="3">
    <source>
        <dbReference type="ARBA" id="ARBA00023235"/>
    </source>
</evidence>
<dbReference type="InterPro" id="IPR029000">
    <property type="entry name" value="Cyclophilin-like_dom_sf"/>
</dbReference>
<dbReference type="PROSITE" id="PS50072">
    <property type="entry name" value="CSA_PPIASE_2"/>
    <property type="match status" value="1"/>
</dbReference>
<feature type="domain" description="PPIase cyclophilin-type" evidence="5">
    <location>
        <begin position="5"/>
        <end position="135"/>
    </location>
</feature>
<dbReference type="PANTHER" id="PTHR45625:SF4">
    <property type="entry name" value="PEPTIDYLPROLYL ISOMERASE DOMAIN AND WD REPEAT-CONTAINING PROTEIN 1"/>
    <property type="match status" value="1"/>
</dbReference>
<comment type="function">
    <text evidence="4">PPIases accelerate the folding of proteins. It catalyzes the cis-trans isomerization of proline imidic peptide bonds in oligopeptides.</text>
</comment>
<evidence type="ECO:0000259" key="5">
    <source>
        <dbReference type="PROSITE" id="PS50072"/>
    </source>
</evidence>
<dbReference type="PRINTS" id="PR00153">
    <property type="entry name" value="CSAPPISMRASE"/>
</dbReference>
<reference evidence="6 7" key="1">
    <citation type="submission" date="2018-02" db="EMBL/GenBank/DDBJ databases">
        <title>Novel Leptospira species isolated from soil and water in Japan.</title>
        <authorList>
            <person name="Nakao R."/>
            <person name="Masuzawa T."/>
        </authorList>
    </citation>
    <scope>NUCLEOTIDE SEQUENCE [LARGE SCALE GENOMIC DNA]</scope>
    <source>
        <strain evidence="6 7">YH101</strain>
    </source>
</reference>
<dbReference type="SUPFAM" id="SSF50891">
    <property type="entry name" value="Cyclophilin-like"/>
    <property type="match status" value="1"/>
</dbReference>
<name>A0A2P2DVS1_9LEPT</name>
<dbReference type="InterPro" id="IPR002130">
    <property type="entry name" value="Cyclophilin-type_PPIase_dom"/>
</dbReference>
<keyword evidence="2 4" id="KW-0697">Rotamase</keyword>
<organism evidence="6 7">
    <name type="scientific">Leptospira ryugenii</name>
    <dbReference type="NCBI Taxonomy" id="1917863"/>
    <lineage>
        <taxon>Bacteria</taxon>
        <taxon>Pseudomonadati</taxon>
        <taxon>Spirochaetota</taxon>
        <taxon>Spirochaetia</taxon>
        <taxon>Leptospirales</taxon>
        <taxon>Leptospiraceae</taxon>
        <taxon>Leptospira</taxon>
    </lineage>
</organism>
<dbReference type="InterPro" id="IPR020892">
    <property type="entry name" value="Cyclophilin-type_PPIase_CS"/>
</dbReference>
<evidence type="ECO:0000256" key="1">
    <source>
        <dbReference type="ARBA" id="ARBA00007365"/>
    </source>
</evidence>
<dbReference type="EMBL" id="BFBB01000002">
    <property type="protein sequence ID" value="GBF48707.1"/>
    <property type="molecule type" value="Genomic_DNA"/>
</dbReference>
<sequence>MGNVIATIHTNKGDIRLNLFPDKTPNTVANFVNLAKRKFYDGLKFHRVISDFMIQGGCPLGTGTGGPGYKFRDEFASDLKHNKPGRLSMANAGPGTNGSQFFITHVPTPWLDGKHTVFGEVVDATDQKVVDEIRQGDQIKSISLSGDIDSVLDVAKANVEDWNQILDKK</sequence>
<comment type="catalytic activity">
    <reaction evidence="4">
        <text>[protein]-peptidylproline (omega=180) = [protein]-peptidylproline (omega=0)</text>
        <dbReference type="Rhea" id="RHEA:16237"/>
        <dbReference type="Rhea" id="RHEA-COMP:10747"/>
        <dbReference type="Rhea" id="RHEA-COMP:10748"/>
        <dbReference type="ChEBI" id="CHEBI:83833"/>
        <dbReference type="ChEBI" id="CHEBI:83834"/>
        <dbReference type="EC" id="5.2.1.8"/>
    </reaction>
</comment>
<dbReference type="GO" id="GO:0006457">
    <property type="term" value="P:protein folding"/>
    <property type="evidence" value="ECO:0007669"/>
    <property type="project" value="InterPro"/>
</dbReference>
<dbReference type="InterPro" id="IPR044666">
    <property type="entry name" value="Cyclophilin_A-like"/>
</dbReference>
<dbReference type="Pfam" id="PF00160">
    <property type="entry name" value="Pro_isomerase"/>
    <property type="match status" value="1"/>
</dbReference>
<evidence type="ECO:0000313" key="7">
    <source>
        <dbReference type="Proteomes" id="UP000245133"/>
    </source>
</evidence>